<dbReference type="AlphaFoldDB" id="A0A101FXZ9"/>
<dbReference type="GO" id="GO:0016780">
    <property type="term" value="F:phosphotransferase activity, for other substituted phosphate groups"/>
    <property type="evidence" value="ECO:0007669"/>
    <property type="project" value="InterPro"/>
</dbReference>
<dbReference type="InterPro" id="IPR043130">
    <property type="entry name" value="CDP-OH_PTrfase_TM_dom"/>
</dbReference>
<name>A0A101FXZ9_9CHLR</name>
<dbReference type="GO" id="GO:0008654">
    <property type="term" value="P:phospholipid biosynthetic process"/>
    <property type="evidence" value="ECO:0007669"/>
    <property type="project" value="InterPro"/>
</dbReference>
<dbReference type="PROSITE" id="PS00379">
    <property type="entry name" value="CDP_ALCOHOL_P_TRANSF"/>
    <property type="match status" value="1"/>
</dbReference>
<gene>
    <name evidence="4" type="ORF">XD73_0558</name>
</gene>
<comment type="similarity">
    <text evidence="2">Belongs to the CDP-alcohol phosphatidyltransferase class-I family.</text>
</comment>
<comment type="caution">
    <text evidence="4">The sequence shown here is derived from an EMBL/GenBank/DDBJ whole genome shotgun (WGS) entry which is preliminary data.</text>
</comment>
<dbReference type="EMBL" id="LGFU01000020">
    <property type="protein sequence ID" value="KUK46554.1"/>
    <property type="molecule type" value="Genomic_DNA"/>
</dbReference>
<feature type="transmembrane region" description="Helical" evidence="3">
    <location>
        <begin position="27"/>
        <end position="47"/>
    </location>
</feature>
<dbReference type="Proteomes" id="UP000064249">
    <property type="component" value="Unassembled WGS sequence"/>
</dbReference>
<evidence type="ECO:0000313" key="5">
    <source>
        <dbReference type="Proteomes" id="UP000064249"/>
    </source>
</evidence>
<reference evidence="4 5" key="1">
    <citation type="journal article" date="2015" name="MBio">
        <title>Genome-Resolved Metagenomic Analysis Reveals Roles for Candidate Phyla and Other Microbial Community Members in Biogeochemical Transformations in Oil Reservoirs.</title>
        <authorList>
            <person name="Hu P."/>
            <person name="Tom L."/>
            <person name="Singh A."/>
            <person name="Thomas B.C."/>
            <person name="Baker B.J."/>
            <person name="Piceno Y.M."/>
            <person name="Andersen G.L."/>
            <person name="Banfield J.F."/>
        </authorList>
    </citation>
    <scope>NUCLEOTIDE SEQUENCE [LARGE SCALE GENOMIC DNA]</scope>
    <source>
        <strain evidence="4">46_16</strain>
    </source>
</reference>
<protein>
    <submittedName>
        <fullName evidence="4">Putative phosphatidylinositol synthase</fullName>
    </submittedName>
</protein>
<dbReference type="Pfam" id="PF01066">
    <property type="entry name" value="CDP-OH_P_transf"/>
    <property type="match status" value="1"/>
</dbReference>
<dbReference type="InterPro" id="IPR048254">
    <property type="entry name" value="CDP_ALCOHOL_P_TRANSF_CS"/>
</dbReference>
<dbReference type="Gene3D" id="1.20.120.1760">
    <property type="match status" value="1"/>
</dbReference>
<evidence type="ECO:0000256" key="2">
    <source>
        <dbReference type="RuleBase" id="RU003750"/>
    </source>
</evidence>
<accession>A0A101FXZ9</accession>
<evidence type="ECO:0000256" key="1">
    <source>
        <dbReference type="ARBA" id="ARBA00022679"/>
    </source>
</evidence>
<feature type="transmembrane region" description="Helical" evidence="3">
    <location>
        <begin position="114"/>
        <end position="133"/>
    </location>
</feature>
<evidence type="ECO:0000256" key="3">
    <source>
        <dbReference type="SAM" id="Phobius"/>
    </source>
</evidence>
<keyword evidence="3" id="KW-1133">Transmembrane helix</keyword>
<sequence length="198" mass="21448">MTFTDRLRVFFRTFLEKSGQKLLQKGISANAITLTGMAGNMVAAVFIARGNLLVGGILILCMGPLDAFDGAVARAKGEMTAFGAFLDSVTDRYSELVVFFGLLVYFVQNGDGSGAILSFIAAAGSILVSYTRARAEGVGYAVKAGLMTRVERYLVLVPGIIFGIPKISLWIIAILANVTAIQRVWIVWKESKQKEKEK</sequence>
<organism evidence="4 5">
    <name type="scientific">Anaerolinea thermophila</name>
    <dbReference type="NCBI Taxonomy" id="167964"/>
    <lineage>
        <taxon>Bacteria</taxon>
        <taxon>Bacillati</taxon>
        <taxon>Chloroflexota</taxon>
        <taxon>Anaerolineae</taxon>
        <taxon>Anaerolineales</taxon>
        <taxon>Anaerolineaceae</taxon>
        <taxon>Anaerolinea</taxon>
    </lineage>
</organism>
<keyword evidence="1 2" id="KW-0808">Transferase</keyword>
<feature type="transmembrane region" description="Helical" evidence="3">
    <location>
        <begin position="153"/>
        <end position="176"/>
    </location>
</feature>
<evidence type="ECO:0000313" key="4">
    <source>
        <dbReference type="EMBL" id="KUK46554.1"/>
    </source>
</evidence>
<keyword evidence="3" id="KW-0812">Transmembrane</keyword>
<dbReference type="InterPro" id="IPR000462">
    <property type="entry name" value="CDP-OH_P_trans"/>
</dbReference>
<keyword evidence="3" id="KW-0472">Membrane</keyword>
<dbReference type="PATRIC" id="fig|167964.4.peg.1219"/>
<proteinExistence type="inferred from homology"/>
<dbReference type="GO" id="GO:0016020">
    <property type="term" value="C:membrane"/>
    <property type="evidence" value="ECO:0007669"/>
    <property type="project" value="InterPro"/>
</dbReference>